<name>A0A6N8J7X0_9BACT</name>
<organism evidence="1 2">
    <name type="scientific">Chitinophaga oryziterrae</name>
    <dbReference type="NCBI Taxonomy" id="1031224"/>
    <lineage>
        <taxon>Bacteria</taxon>
        <taxon>Pseudomonadati</taxon>
        <taxon>Bacteroidota</taxon>
        <taxon>Chitinophagia</taxon>
        <taxon>Chitinophagales</taxon>
        <taxon>Chitinophagaceae</taxon>
        <taxon>Chitinophaga</taxon>
    </lineage>
</organism>
<dbReference type="RefSeq" id="WP_157299931.1">
    <property type="nucleotide sequence ID" value="NZ_BAAAZB010000007.1"/>
</dbReference>
<dbReference type="OrthoDB" id="666994at2"/>
<accession>A0A6N8J7X0</accession>
<evidence type="ECO:0000313" key="1">
    <source>
        <dbReference type="EMBL" id="MVT41327.1"/>
    </source>
</evidence>
<gene>
    <name evidence="1" type="ORF">GO495_12090</name>
</gene>
<dbReference type="EMBL" id="WRXO01000002">
    <property type="protein sequence ID" value="MVT41327.1"/>
    <property type="molecule type" value="Genomic_DNA"/>
</dbReference>
<proteinExistence type="predicted"/>
<dbReference type="Proteomes" id="UP000468388">
    <property type="component" value="Unassembled WGS sequence"/>
</dbReference>
<protein>
    <submittedName>
        <fullName evidence="1">Uncharacterized protein</fullName>
    </submittedName>
</protein>
<evidence type="ECO:0000313" key="2">
    <source>
        <dbReference type="Proteomes" id="UP000468388"/>
    </source>
</evidence>
<keyword evidence="2" id="KW-1185">Reference proteome</keyword>
<comment type="caution">
    <text evidence="1">The sequence shown here is derived from an EMBL/GenBank/DDBJ whole genome shotgun (WGS) entry which is preliminary data.</text>
</comment>
<reference evidence="1 2" key="1">
    <citation type="submission" date="2019-12" db="EMBL/GenBank/DDBJ databases">
        <title>The draft genomic sequence of strain Chitinophaga oryziterrae JCM 16595.</title>
        <authorList>
            <person name="Zhang X."/>
        </authorList>
    </citation>
    <scope>NUCLEOTIDE SEQUENCE [LARGE SCALE GENOMIC DNA]</scope>
    <source>
        <strain evidence="1 2">JCM 16595</strain>
    </source>
</reference>
<dbReference type="AlphaFoldDB" id="A0A6N8J7X0"/>
<sequence>MDISTLLKKEISRVFIILWPPLGEEKRINVDISIGITLSGFEGLFVITTDKGDNWTPIVIKQKIPDKYFSYDIFESRVTKWQTCEIDEIIDNEYYDFTNSAEFNDIVGHKILDIEWIMIKGKSPFGLKLYFDVEYLISTPISDGNTIETKKFNCLNNITTYQQLGEIVFESVQKII</sequence>